<dbReference type="GO" id="GO:0005634">
    <property type="term" value="C:nucleus"/>
    <property type="evidence" value="ECO:0007669"/>
    <property type="project" value="TreeGrafter"/>
</dbReference>
<accession>A0AAV0XEJ9</accession>
<feature type="domain" description="Protein kinase" evidence="11">
    <location>
        <begin position="36"/>
        <end position="333"/>
    </location>
</feature>
<evidence type="ECO:0000256" key="9">
    <source>
        <dbReference type="PROSITE-ProRule" id="PRU10141"/>
    </source>
</evidence>
<sequence>MTILHRKKMMMNKNNEIVQPDQKQIVEYKSQYLQNFDPIDFLGEGGFGIVFEARNKLMDENYAIKRVTFPSRDECKDRVKREVKALAKLEHANIVKYFNAWIEEPPRGWQEEQDKMWSMWMSKSEYDTTSDSHSERKETIQYLYIQMELCQKNSLSKWLLQTKNRDIKDILRIFGQITKGVEFIHSKSLIHRDLKPSNIFFSLDNQIKIGDFGLVTEMINSDPETEYDDNQHTAQVGTQLYMSPEQIRGESYDFKVDIYSLGVILFELLNSFTTDSERIKTLQELKEGRLPDHFFKTFKEAPAIDFMYNMLSPIAKVRLNASRIIGILIMKFGQFELHTGPGMVNFNNLFG</sequence>
<dbReference type="PANTHER" id="PTHR11042">
    <property type="entry name" value="EUKARYOTIC TRANSLATION INITIATION FACTOR 2-ALPHA KINASE EIF2-ALPHA KINASE -RELATED"/>
    <property type="match status" value="1"/>
</dbReference>
<dbReference type="SMART" id="SM00220">
    <property type="entry name" value="S_TKc"/>
    <property type="match status" value="1"/>
</dbReference>
<gene>
    <name evidence="12" type="ORF">MEUPH1_LOCUS20737</name>
</gene>
<dbReference type="GO" id="GO:0004694">
    <property type="term" value="F:eukaryotic translation initiation factor 2alpha kinase activity"/>
    <property type="evidence" value="ECO:0007669"/>
    <property type="project" value="TreeGrafter"/>
</dbReference>
<dbReference type="InterPro" id="IPR008271">
    <property type="entry name" value="Ser/Thr_kinase_AS"/>
</dbReference>
<evidence type="ECO:0000313" key="13">
    <source>
        <dbReference type="Proteomes" id="UP001160148"/>
    </source>
</evidence>
<evidence type="ECO:0000256" key="2">
    <source>
        <dbReference type="ARBA" id="ARBA00022527"/>
    </source>
</evidence>
<evidence type="ECO:0000256" key="10">
    <source>
        <dbReference type="RuleBase" id="RU000304"/>
    </source>
</evidence>
<keyword evidence="6" id="KW-0418">Kinase</keyword>
<dbReference type="EC" id="2.7.11.1" evidence="1"/>
<dbReference type="EMBL" id="CARXXK010000004">
    <property type="protein sequence ID" value="CAI6366114.1"/>
    <property type="molecule type" value="Genomic_DNA"/>
</dbReference>
<dbReference type="PROSITE" id="PS00108">
    <property type="entry name" value="PROTEIN_KINASE_ST"/>
    <property type="match status" value="1"/>
</dbReference>
<evidence type="ECO:0000313" key="12">
    <source>
        <dbReference type="EMBL" id="CAI6366114.1"/>
    </source>
</evidence>
<dbReference type="Gene3D" id="3.30.200.20">
    <property type="entry name" value="Phosphorylase Kinase, domain 1"/>
    <property type="match status" value="1"/>
</dbReference>
<evidence type="ECO:0000256" key="8">
    <source>
        <dbReference type="ARBA" id="ARBA00037982"/>
    </source>
</evidence>
<dbReference type="InterPro" id="IPR000719">
    <property type="entry name" value="Prot_kinase_dom"/>
</dbReference>
<protein>
    <recommendedName>
        <fullName evidence="1">non-specific serine/threonine protein kinase</fullName>
        <ecNumber evidence="1">2.7.11.1</ecNumber>
    </recommendedName>
</protein>
<dbReference type="InterPro" id="IPR050339">
    <property type="entry name" value="CC_SR_Kinase"/>
</dbReference>
<dbReference type="Gene3D" id="1.10.510.10">
    <property type="entry name" value="Transferase(Phosphotransferase) domain 1"/>
    <property type="match status" value="1"/>
</dbReference>
<keyword evidence="7 9" id="KW-0067">ATP-binding</keyword>
<evidence type="ECO:0000256" key="6">
    <source>
        <dbReference type="ARBA" id="ARBA00022777"/>
    </source>
</evidence>
<dbReference type="GO" id="GO:0005737">
    <property type="term" value="C:cytoplasm"/>
    <property type="evidence" value="ECO:0007669"/>
    <property type="project" value="TreeGrafter"/>
</dbReference>
<evidence type="ECO:0000256" key="3">
    <source>
        <dbReference type="ARBA" id="ARBA00022553"/>
    </source>
</evidence>
<evidence type="ECO:0000256" key="4">
    <source>
        <dbReference type="ARBA" id="ARBA00022679"/>
    </source>
</evidence>
<evidence type="ECO:0000256" key="5">
    <source>
        <dbReference type="ARBA" id="ARBA00022741"/>
    </source>
</evidence>
<keyword evidence="3" id="KW-0597">Phosphoprotein</keyword>
<keyword evidence="5 9" id="KW-0547">Nucleotide-binding</keyword>
<evidence type="ECO:0000256" key="7">
    <source>
        <dbReference type="ARBA" id="ARBA00022840"/>
    </source>
</evidence>
<dbReference type="FunFam" id="1.10.510.10:FF:000251">
    <property type="entry name" value="eukaryotic translation initiation factor 2-alpha kinase 3"/>
    <property type="match status" value="1"/>
</dbReference>
<dbReference type="PROSITE" id="PS50011">
    <property type="entry name" value="PROTEIN_KINASE_DOM"/>
    <property type="match status" value="1"/>
</dbReference>
<organism evidence="12 13">
    <name type="scientific">Macrosiphum euphorbiae</name>
    <name type="common">potato aphid</name>
    <dbReference type="NCBI Taxonomy" id="13131"/>
    <lineage>
        <taxon>Eukaryota</taxon>
        <taxon>Metazoa</taxon>
        <taxon>Ecdysozoa</taxon>
        <taxon>Arthropoda</taxon>
        <taxon>Hexapoda</taxon>
        <taxon>Insecta</taxon>
        <taxon>Pterygota</taxon>
        <taxon>Neoptera</taxon>
        <taxon>Paraneoptera</taxon>
        <taxon>Hemiptera</taxon>
        <taxon>Sternorrhyncha</taxon>
        <taxon>Aphidomorpha</taxon>
        <taxon>Aphidoidea</taxon>
        <taxon>Aphididae</taxon>
        <taxon>Macrosiphini</taxon>
        <taxon>Macrosiphum</taxon>
    </lineage>
</organism>
<dbReference type="Pfam" id="PF00069">
    <property type="entry name" value="Pkinase"/>
    <property type="match status" value="1"/>
</dbReference>
<dbReference type="AlphaFoldDB" id="A0AAV0XEJ9"/>
<evidence type="ECO:0000259" key="11">
    <source>
        <dbReference type="PROSITE" id="PS50011"/>
    </source>
</evidence>
<dbReference type="Proteomes" id="UP001160148">
    <property type="component" value="Unassembled WGS sequence"/>
</dbReference>
<dbReference type="GO" id="GO:0005524">
    <property type="term" value="F:ATP binding"/>
    <property type="evidence" value="ECO:0007669"/>
    <property type="project" value="UniProtKB-UniRule"/>
</dbReference>
<proteinExistence type="inferred from homology"/>
<keyword evidence="2 10" id="KW-0723">Serine/threonine-protein kinase</keyword>
<feature type="binding site" evidence="9">
    <location>
        <position position="65"/>
    </location>
    <ligand>
        <name>ATP</name>
        <dbReference type="ChEBI" id="CHEBI:30616"/>
    </ligand>
</feature>
<dbReference type="InterPro" id="IPR017441">
    <property type="entry name" value="Protein_kinase_ATP_BS"/>
</dbReference>
<name>A0AAV0XEJ9_9HEMI</name>
<dbReference type="SUPFAM" id="SSF56112">
    <property type="entry name" value="Protein kinase-like (PK-like)"/>
    <property type="match status" value="1"/>
</dbReference>
<dbReference type="PROSITE" id="PS00107">
    <property type="entry name" value="PROTEIN_KINASE_ATP"/>
    <property type="match status" value="1"/>
</dbReference>
<dbReference type="InterPro" id="IPR011009">
    <property type="entry name" value="Kinase-like_dom_sf"/>
</dbReference>
<comment type="similarity">
    <text evidence="8">Belongs to the protein kinase superfamily. Ser/Thr protein kinase family. GCN2 subfamily.</text>
</comment>
<reference evidence="12 13" key="1">
    <citation type="submission" date="2023-01" db="EMBL/GenBank/DDBJ databases">
        <authorList>
            <person name="Whitehead M."/>
        </authorList>
    </citation>
    <scope>NUCLEOTIDE SEQUENCE [LARGE SCALE GENOMIC DNA]</scope>
</reference>
<dbReference type="PANTHER" id="PTHR11042:SF91">
    <property type="entry name" value="EUKARYOTIC TRANSLATION INITIATION FACTOR 2-ALPHA KINASE"/>
    <property type="match status" value="1"/>
</dbReference>
<comment type="caution">
    <text evidence="12">The sequence shown here is derived from an EMBL/GenBank/DDBJ whole genome shotgun (WGS) entry which is preliminary data.</text>
</comment>
<keyword evidence="4" id="KW-0808">Transferase</keyword>
<evidence type="ECO:0000256" key="1">
    <source>
        <dbReference type="ARBA" id="ARBA00012513"/>
    </source>
</evidence>
<keyword evidence="13" id="KW-1185">Reference proteome</keyword>